<accession>A0A4D7BDG3</accession>
<name>A0A4D7BDG3_9HYPH</name>
<sequence length="225" mass="24957">MHILRPAFDWGRDGALEFAHARGFGLVAASDAAGPRGSHVPFTLNRDGEAARVRFHVTSGNPLAGLADGRAFLVAVWGPDAYVSNDWYATPDHVSTWLYEAVHLAGPARRLTREANRDHGDALLSTFEERLEPKPPWQLETMAPVKREAMLDGIVVIEMTVETVEGQRKLNQHKSDEDYRAVADRLARADDAGSRDIAARMRRLKPHLVYAVDAGGDPQTRTDQW</sequence>
<dbReference type="PANTHER" id="PTHR35802:SF1">
    <property type="entry name" value="PROTEASE SYNTHASE AND SPORULATION PROTEIN PAI 2"/>
    <property type="match status" value="1"/>
</dbReference>
<dbReference type="InterPro" id="IPR007396">
    <property type="entry name" value="TR_PAI2-type"/>
</dbReference>
<dbReference type="InterPro" id="IPR012349">
    <property type="entry name" value="Split_barrel_FMN-bd"/>
</dbReference>
<evidence type="ECO:0000313" key="2">
    <source>
        <dbReference type="Proteomes" id="UP000298781"/>
    </source>
</evidence>
<evidence type="ECO:0000313" key="1">
    <source>
        <dbReference type="EMBL" id="QCI68930.1"/>
    </source>
</evidence>
<keyword evidence="2" id="KW-1185">Reference proteome</keyword>
<protein>
    <submittedName>
        <fullName evidence="1">FMN-binding negative transcriptional regulator</fullName>
    </submittedName>
</protein>
<dbReference type="RefSeq" id="WP_136964343.1">
    <property type="nucleotide sequence ID" value="NZ_CP039690.1"/>
</dbReference>
<dbReference type="Proteomes" id="UP000298781">
    <property type="component" value="Chromosome"/>
</dbReference>
<dbReference type="SUPFAM" id="SSF50475">
    <property type="entry name" value="FMN-binding split barrel"/>
    <property type="match status" value="1"/>
</dbReference>
<dbReference type="KEGG" id="pstg:E8M01_34690"/>
<dbReference type="Gene3D" id="2.30.110.10">
    <property type="entry name" value="Electron Transport, Fmn-binding Protein, Chain A"/>
    <property type="match status" value="1"/>
</dbReference>
<reference evidence="1 2" key="1">
    <citation type="submission" date="2019-04" db="EMBL/GenBank/DDBJ databases">
        <title>Phreatobacter aquaticus sp. nov.</title>
        <authorList>
            <person name="Choi A."/>
        </authorList>
    </citation>
    <scope>NUCLEOTIDE SEQUENCE [LARGE SCALE GENOMIC DNA]</scope>
    <source>
        <strain evidence="1 2">KCTC 52518</strain>
    </source>
</reference>
<dbReference type="AlphaFoldDB" id="A0A4D7BDG3"/>
<organism evidence="1 2">
    <name type="scientific">Phreatobacter stygius</name>
    <dbReference type="NCBI Taxonomy" id="1940610"/>
    <lineage>
        <taxon>Bacteria</taxon>
        <taxon>Pseudomonadati</taxon>
        <taxon>Pseudomonadota</taxon>
        <taxon>Alphaproteobacteria</taxon>
        <taxon>Hyphomicrobiales</taxon>
        <taxon>Phreatobacteraceae</taxon>
        <taxon>Phreatobacter</taxon>
    </lineage>
</organism>
<dbReference type="EMBL" id="CP039690">
    <property type="protein sequence ID" value="QCI68930.1"/>
    <property type="molecule type" value="Genomic_DNA"/>
</dbReference>
<dbReference type="PIRSF" id="PIRSF010372">
    <property type="entry name" value="PaiB"/>
    <property type="match status" value="1"/>
</dbReference>
<dbReference type="Pfam" id="PF04299">
    <property type="entry name" value="FMN_bind_2"/>
    <property type="match status" value="1"/>
</dbReference>
<proteinExistence type="predicted"/>
<dbReference type="PANTHER" id="PTHR35802">
    <property type="entry name" value="PROTEASE SYNTHASE AND SPORULATION PROTEIN PAI 2"/>
    <property type="match status" value="1"/>
</dbReference>
<dbReference type="OrthoDB" id="9794948at2"/>
<gene>
    <name evidence="1" type="ORF">E8M01_34690</name>
</gene>